<dbReference type="Gene3D" id="3.20.20.190">
    <property type="entry name" value="Phosphatidylinositol (PI) phosphodiesterase"/>
    <property type="match status" value="1"/>
</dbReference>
<dbReference type="Pfam" id="PF03009">
    <property type="entry name" value="GDPD"/>
    <property type="match status" value="1"/>
</dbReference>
<evidence type="ECO:0000313" key="3">
    <source>
        <dbReference type="EMBL" id="MFD1185221.1"/>
    </source>
</evidence>
<comment type="caution">
    <text evidence="3">The sequence shown here is derived from an EMBL/GenBank/DDBJ whole genome shotgun (WGS) entry which is preliminary data.</text>
</comment>
<dbReference type="PROSITE" id="PS51704">
    <property type="entry name" value="GP_PDE"/>
    <property type="match status" value="1"/>
</dbReference>
<feature type="domain" description="GP-PDE" evidence="2">
    <location>
        <begin position="46"/>
        <end position="296"/>
    </location>
</feature>
<dbReference type="SUPFAM" id="SSF51695">
    <property type="entry name" value="PLC-like phosphodiesterases"/>
    <property type="match status" value="1"/>
</dbReference>
<reference evidence="4" key="1">
    <citation type="journal article" date="2019" name="Int. J. Syst. Evol. Microbiol.">
        <title>The Global Catalogue of Microorganisms (GCM) 10K type strain sequencing project: providing services to taxonomists for standard genome sequencing and annotation.</title>
        <authorList>
            <consortium name="The Broad Institute Genomics Platform"/>
            <consortium name="The Broad Institute Genome Sequencing Center for Infectious Disease"/>
            <person name="Wu L."/>
            <person name="Ma J."/>
        </authorList>
    </citation>
    <scope>NUCLEOTIDE SEQUENCE [LARGE SCALE GENOMIC DNA]</scope>
    <source>
        <strain evidence="4">JCM 31319</strain>
    </source>
</reference>
<dbReference type="EMBL" id="JBHTLD010000016">
    <property type="protein sequence ID" value="MFD1185221.1"/>
    <property type="molecule type" value="Genomic_DNA"/>
</dbReference>
<organism evidence="3 4">
    <name type="scientific">Pontibacter rugosus</name>
    <dbReference type="NCBI Taxonomy" id="1745966"/>
    <lineage>
        <taxon>Bacteria</taxon>
        <taxon>Pseudomonadati</taxon>
        <taxon>Bacteroidota</taxon>
        <taxon>Cytophagia</taxon>
        <taxon>Cytophagales</taxon>
        <taxon>Hymenobacteraceae</taxon>
        <taxon>Pontibacter</taxon>
    </lineage>
</organism>
<accession>A0ABW3SM24</accession>
<dbReference type="PANTHER" id="PTHR46211">
    <property type="entry name" value="GLYCEROPHOSPHORYL DIESTER PHOSPHODIESTERASE"/>
    <property type="match status" value="1"/>
</dbReference>
<keyword evidence="1" id="KW-0472">Membrane</keyword>
<dbReference type="InterPro" id="IPR030395">
    <property type="entry name" value="GP_PDE_dom"/>
</dbReference>
<feature type="transmembrane region" description="Helical" evidence="1">
    <location>
        <begin position="16"/>
        <end position="36"/>
    </location>
</feature>
<keyword evidence="1" id="KW-1133">Transmembrane helix</keyword>
<keyword evidence="4" id="KW-1185">Reference proteome</keyword>
<dbReference type="PANTHER" id="PTHR46211:SF14">
    <property type="entry name" value="GLYCEROPHOSPHODIESTER PHOSPHODIESTERASE"/>
    <property type="match status" value="1"/>
</dbReference>
<proteinExistence type="predicted"/>
<dbReference type="Proteomes" id="UP001597094">
    <property type="component" value="Unassembled WGS sequence"/>
</dbReference>
<name>A0ABW3SM24_9BACT</name>
<sequence>MAIVHNASKRQLPRKIGVGVLAVFVLALALGAWLLYRHDKIEHTQVLVIGHAGSGFLSPFNPFNPLPANSMASIVKAMEEQDADGVEVDVQLTKDGTPVLYHDVYLESSTAATGLIDEMPAAEVVGLKYKGGFLYDIFHDEKIITLEVLLQRFAAYPELPYLHLDLRNHDAGRHLYYAQTLMAMLRKYDYPLQKLVFISPNPDFLVAFRDVEPQAQLMIDTGDNFEQSLQQAQTYNLQGVCANGRNVSAAQVQQAKEQGLQVALFGGKSRSRIAKMINMKPDAIQVNNVEAMRDMLD</sequence>
<dbReference type="RefSeq" id="WP_377522896.1">
    <property type="nucleotide sequence ID" value="NZ_JBHTLD010000016.1"/>
</dbReference>
<evidence type="ECO:0000313" key="4">
    <source>
        <dbReference type="Proteomes" id="UP001597094"/>
    </source>
</evidence>
<dbReference type="InterPro" id="IPR017946">
    <property type="entry name" value="PLC-like_Pdiesterase_TIM-brl"/>
</dbReference>
<protein>
    <submittedName>
        <fullName evidence="3">Glycerophosphodiester phosphodiesterase</fullName>
    </submittedName>
</protein>
<gene>
    <name evidence="3" type="ORF">ACFQ2O_03310</name>
</gene>
<evidence type="ECO:0000259" key="2">
    <source>
        <dbReference type="PROSITE" id="PS51704"/>
    </source>
</evidence>
<keyword evidence="1" id="KW-0812">Transmembrane</keyword>
<evidence type="ECO:0000256" key="1">
    <source>
        <dbReference type="SAM" id="Phobius"/>
    </source>
</evidence>